<evidence type="ECO:0000313" key="4">
    <source>
        <dbReference type="Proteomes" id="UP000054270"/>
    </source>
</evidence>
<feature type="domain" description="DUF6532" evidence="2">
    <location>
        <begin position="121"/>
        <end position="292"/>
    </location>
</feature>
<evidence type="ECO:0000256" key="1">
    <source>
        <dbReference type="SAM" id="MobiDB-lite"/>
    </source>
</evidence>
<feature type="compositionally biased region" description="Basic residues" evidence="1">
    <location>
        <begin position="17"/>
        <end position="30"/>
    </location>
</feature>
<proteinExistence type="predicted"/>
<feature type="region of interest" description="Disordered" evidence="1">
    <location>
        <begin position="1"/>
        <end position="39"/>
    </location>
</feature>
<reference evidence="4" key="1">
    <citation type="submission" date="2014-04" db="EMBL/GenBank/DDBJ databases">
        <title>Evolutionary Origins and Diversification of the Mycorrhizal Mutualists.</title>
        <authorList>
            <consortium name="DOE Joint Genome Institute"/>
            <consortium name="Mycorrhizal Genomics Consortium"/>
            <person name="Kohler A."/>
            <person name="Kuo A."/>
            <person name="Nagy L.G."/>
            <person name="Floudas D."/>
            <person name="Copeland A."/>
            <person name="Barry K.W."/>
            <person name="Cichocki N."/>
            <person name="Veneault-Fourrey C."/>
            <person name="LaButti K."/>
            <person name="Lindquist E.A."/>
            <person name="Lipzen A."/>
            <person name="Lundell T."/>
            <person name="Morin E."/>
            <person name="Murat C."/>
            <person name="Riley R."/>
            <person name="Ohm R."/>
            <person name="Sun H."/>
            <person name="Tunlid A."/>
            <person name="Henrissat B."/>
            <person name="Grigoriev I.V."/>
            <person name="Hibbett D.S."/>
            <person name="Martin F."/>
        </authorList>
    </citation>
    <scope>NUCLEOTIDE SEQUENCE [LARGE SCALE GENOMIC DNA]</scope>
    <source>
        <strain evidence="4">FD-334 SS-4</strain>
    </source>
</reference>
<dbReference type="AlphaFoldDB" id="A0A0D2NX93"/>
<organism evidence="3 4">
    <name type="scientific">Hypholoma sublateritium (strain FD-334 SS-4)</name>
    <dbReference type="NCBI Taxonomy" id="945553"/>
    <lineage>
        <taxon>Eukaryota</taxon>
        <taxon>Fungi</taxon>
        <taxon>Dikarya</taxon>
        <taxon>Basidiomycota</taxon>
        <taxon>Agaricomycotina</taxon>
        <taxon>Agaricomycetes</taxon>
        <taxon>Agaricomycetidae</taxon>
        <taxon>Agaricales</taxon>
        <taxon>Agaricineae</taxon>
        <taxon>Strophariaceae</taxon>
        <taxon>Hypholoma</taxon>
    </lineage>
</organism>
<keyword evidence="4" id="KW-1185">Reference proteome</keyword>
<evidence type="ECO:0000313" key="3">
    <source>
        <dbReference type="EMBL" id="KJA13115.1"/>
    </source>
</evidence>
<dbReference type="Pfam" id="PF20149">
    <property type="entry name" value="DUF6532"/>
    <property type="match status" value="1"/>
</dbReference>
<accession>A0A0D2NX93</accession>
<dbReference type="OrthoDB" id="3225557at2759"/>
<sequence>MDVDDDKLESEPERQSKKNKPSGSTKRKRAHLAEVSRWKTKDVTAPWQSKCHANIHCKADSTMAASDPEDDSDCTSGLISVHRVNINWPEEAHYTPVVPGARNLSIKDQPLPMKRMIHASVNHVTDHFLFESAYPATNQAEYETFHCDVFVHCAKCLGYHGINKCLKEDYELVKLCAHVINGRVSLLHTQTKGITDKKVEGFYQLITSIQAEKHMKDLTNEDQNYIYPLVEPLTQTAHTIIHKYQGCFGSTIMEGPKKDKMELPIVMVCVIATSTHASLDNWSQGYKGHEIFLTTLKAERPDFFHKLISGLYDAIGTSIKNRGKDSALIQYSLEAMVKHAKADSLKRQIARKQKDNLMAQAVALHQEEQSKPKAKDASNG</sequence>
<name>A0A0D2NX93_HYPSF</name>
<dbReference type="EMBL" id="KN817784">
    <property type="protein sequence ID" value="KJA13115.1"/>
    <property type="molecule type" value="Genomic_DNA"/>
</dbReference>
<evidence type="ECO:0000259" key="2">
    <source>
        <dbReference type="Pfam" id="PF20149"/>
    </source>
</evidence>
<dbReference type="Proteomes" id="UP000054270">
    <property type="component" value="Unassembled WGS sequence"/>
</dbReference>
<dbReference type="STRING" id="945553.A0A0D2NX93"/>
<dbReference type="InterPro" id="IPR045341">
    <property type="entry name" value="DUF6532"/>
</dbReference>
<protein>
    <recommendedName>
        <fullName evidence="2">DUF6532 domain-containing protein</fullName>
    </recommendedName>
</protein>
<gene>
    <name evidence="3" type="ORF">HYPSUDRAFT_209810</name>
</gene>